<dbReference type="Proteomes" id="UP001163603">
    <property type="component" value="Chromosome 5"/>
</dbReference>
<evidence type="ECO:0000313" key="1">
    <source>
        <dbReference type="EMBL" id="KAJ0040698.1"/>
    </source>
</evidence>
<comment type="caution">
    <text evidence="1">The sequence shown here is derived from an EMBL/GenBank/DDBJ whole genome shotgun (WGS) entry which is preliminary data.</text>
</comment>
<sequence>MGAGSNSIAFIKVGIMSPNDDIVPKEGKKNPQTGLAGELGKVVGDEDVDNLLLERNGTLVHPI</sequence>
<reference evidence="2" key="1">
    <citation type="journal article" date="2023" name="G3 (Bethesda)">
        <title>Genome assembly and association tests identify interacting loci associated with vigor, precocity, and sex in interspecific pistachio rootstocks.</title>
        <authorList>
            <person name="Palmer W."/>
            <person name="Jacygrad E."/>
            <person name="Sagayaradj S."/>
            <person name="Cavanaugh K."/>
            <person name="Han R."/>
            <person name="Bertier L."/>
            <person name="Beede B."/>
            <person name="Kafkas S."/>
            <person name="Golino D."/>
            <person name="Preece J."/>
            <person name="Michelmore R."/>
        </authorList>
    </citation>
    <scope>NUCLEOTIDE SEQUENCE [LARGE SCALE GENOMIC DNA]</scope>
</reference>
<name>A0ACC0YT63_9ROSI</name>
<accession>A0ACC0YT63</accession>
<gene>
    <name evidence="1" type="ORF">Pint_27170</name>
</gene>
<dbReference type="EMBL" id="CM047740">
    <property type="protein sequence ID" value="KAJ0040698.1"/>
    <property type="molecule type" value="Genomic_DNA"/>
</dbReference>
<proteinExistence type="predicted"/>
<keyword evidence="2" id="KW-1185">Reference proteome</keyword>
<organism evidence="1 2">
    <name type="scientific">Pistacia integerrima</name>
    <dbReference type="NCBI Taxonomy" id="434235"/>
    <lineage>
        <taxon>Eukaryota</taxon>
        <taxon>Viridiplantae</taxon>
        <taxon>Streptophyta</taxon>
        <taxon>Embryophyta</taxon>
        <taxon>Tracheophyta</taxon>
        <taxon>Spermatophyta</taxon>
        <taxon>Magnoliopsida</taxon>
        <taxon>eudicotyledons</taxon>
        <taxon>Gunneridae</taxon>
        <taxon>Pentapetalae</taxon>
        <taxon>rosids</taxon>
        <taxon>malvids</taxon>
        <taxon>Sapindales</taxon>
        <taxon>Anacardiaceae</taxon>
        <taxon>Pistacia</taxon>
    </lineage>
</organism>
<evidence type="ECO:0000313" key="2">
    <source>
        <dbReference type="Proteomes" id="UP001163603"/>
    </source>
</evidence>
<protein>
    <submittedName>
        <fullName evidence="1">Uncharacterized protein</fullName>
    </submittedName>
</protein>